<proteinExistence type="predicted"/>
<dbReference type="EMBL" id="JAXCGZ010011384">
    <property type="protein sequence ID" value="KAK7075030.1"/>
    <property type="molecule type" value="Genomic_DNA"/>
</dbReference>
<evidence type="ECO:0000313" key="2">
    <source>
        <dbReference type="Proteomes" id="UP001381693"/>
    </source>
</evidence>
<protein>
    <submittedName>
        <fullName evidence="1">Uncharacterized protein</fullName>
    </submittedName>
</protein>
<sequence>MGDCLSILPALGIEACHQQDVRVKLVAANGCTIKTHGLKTLQFSPTIDVKSSSVTWRWAWMNSPLHTDKWFTSHVYVTLSASPLTKAYTGPYLILHSGEKAYQVSIQCQNDQVSILPPQASYLFKEAKSNILIRSQISHL</sequence>
<accession>A0AAN8WZ65</accession>
<gene>
    <name evidence="1" type="ORF">SK128_012812</name>
</gene>
<keyword evidence="2" id="KW-1185">Reference proteome</keyword>
<organism evidence="1 2">
    <name type="scientific">Halocaridina rubra</name>
    <name type="common">Hawaiian red shrimp</name>
    <dbReference type="NCBI Taxonomy" id="373956"/>
    <lineage>
        <taxon>Eukaryota</taxon>
        <taxon>Metazoa</taxon>
        <taxon>Ecdysozoa</taxon>
        <taxon>Arthropoda</taxon>
        <taxon>Crustacea</taxon>
        <taxon>Multicrustacea</taxon>
        <taxon>Malacostraca</taxon>
        <taxon>Eumalacostraca</taxon>
        <taxon>Eucarida</taxon>
        <taxon>Decapoda</taxon>
        <taxon>Pleocyemata</taxon>
        <taxon>Caridea</taxon>
        <taxon>Atyoidea</taxon>
        <taxon>Atyidae</taxon>
        <taxon>Halocaridina</taxon>
    </lineage>
</organism>
<evidence type="ECO:0000313" key="1">
    <source>
        <dbReference type="EMBL" id="KAK7075030.1"/>
    </source>
</evidence>
<reference evidence="1 2" key="1">
    <citation type="submission" date="2023-11" db="EMBL/GenBank/DDBJ databases">
        <title>Halocaridina rubra genome assembly.</title>
        <authorList>
            <person name="Smith C."/>
        </authorList>
    </citation>
    <scope>NUCLEOTIDE SEQUENCE [LARGE SCALE GENOMIC DNA]</scope>
    <source>
        <strain evidence="1">EP-1</strain>
        <tissue evidence="1">Whole</tissue>
    </source>
</reference>
<name>A0AAN8WZ65_HALRR</name>
<dbReference type="Proteomes" id="UP001381693">
    <property type="component" value="Unassembled WGS sequence"/>
</dbReference>
<comment type="caution">
    <text evidence="1">The sequence shown here is derived from an EMBL/GenBank/DDBJ whole genome shotgun (WGS) entry which is preliminary data.</text>
</comment>
<dbReference type="AlphaFoldDB" id="A0AAN8WZ65"/>